<reference evidence="6" key="1">
    <citation type="submission" date="2023-07" db="EMBL/GenBank/DDBJ databases">
        <title>Marinomonas vulgaris A79, complete genome.</title>
        <authorList>
            <person name="Ying J.-J."/>
        </authorList>
    </citation>
    <scope>NUCLEOTIDE SEQUENCE [LARGE SCALE GENOMIC DNA]</scope>
    <source>
        <strain evidence="6">A79</strain>
    </source>
</reference>
<sequence length="318" mass="36247">MMFNFTACDVQVLDASAKVMTTFLSDKNFTRYHFLEASPNHMFTLLRFKAFGALSFLEYQTTDAEQINTFASTQDYCLHLVLAGQSQEQGITGRTLQTEECAFVAPGSRFVATDWPHCRKLIVTIPAEFLHQTAREFGYVMTENALALNANAQRFPMAGPLFNLLNDILQQDLTQLGERAKVYYSKLLSTAILSLFTQRPRQQTVSSVSLDRQVQRIHDYVLDHITTDITIEQLVSVCRISRKSLYNVLEREVGVTPTAYIRRLKLEHAHCELKNNTRIKNVTQVALKYGFTNLGRFSAQYREQIGELPSHTLRMGSQ</sequence>
<evidence type="ECO:0000256" key="3">
    <source>
        <dbReference type="ARBA" id="ARBA00023163"/>
    </source>
</evidence>
<evidence type="ECO:0000313" key="6">
    <source>
        <dbReference type="Proteomes" id="UP000679722"/>
    </source>
</evidence>
<dbReference type="InterPro" id="IPR018062">
    <property type="entry name" value="HTH_AraC-typ_CS"/>
</dbReference>
<keyword evidence="1" id="KW-0805">Transcription regulation</keyword>
<accession>A0ABS5H9T4</accession>
<evidence type="ECO:0000256" key="1">
    <source>
        <dbReference type="ARBA" id="ARBA00023015"/>
    </source>
</evidence>
<organism evidence="5 6">
    <name type="scientific">Marinomonas vulgaris</name>
    <dbReference type="NCBI Taxonomy" id="2823372"/>
    <lineage>
        <taxon>Bacteria</taxon>
        <taxon>Pseudomonadati</taxon>
        <taxon>Pseudomonadota</taxon>
        <taxon>Gammaproteobacteria</taxon>
        <taxon>Oceanospirillales</taxon>
        <taxon>Oceanospirillaceae</taxon>
        <taxon>Marinomonas</taxon>
    </lineage>
</organism>
<comment type="caution">
    <text evidence="5">The sequence shown here is derived from an EMBL/GenBank/DDBJ whole genome shotgun (WGS) entry which is preliminary data.</text>
</comment>
<dbReference type="InterPro" id="IPR018060">
    <property type="entry name" value="HTH_AraC"/>
</dbReference>
<dbReference type="InterPro" id="IPR035418">
    <property type="entry name" value="AraC-bd_2"/>
</dbReference>
<feature type="domain" description="HTH araC/xylS-type" evidence="4">
    <location>
        <begin position="215"/>
        <end position="315"/>
    </location>
</feature>
<dbReference type="Pfam" id="PF14525">
    <property type="entry name" value="AraC_binding_2"/>
    <property type="match status" value="1"/>
</dbReference>
<dbReference type="SUPFAM" id="SSF46689">
    <property type="entry name" value="Homeodomain-like"/>
    <property type="match status" value="1"/>
</dbReference>
<dbReference type="InterPro" id="IPR050204">
    <property type="entry name" value="AraC_XylS_family_regulators"/>
</dbReference>
<dbReference type="PANTHER" id="PTHR46796">
    <property type="entry name" value="HTH-TYPE TRANSCRIPTIONAL ACTIVATOR RHAS-RELATED"/>
    <property type="match status" value="1"/>
</dbReference>
<dbReference type="SMART" id="SM00342">
    <property type="entry name" value="HTH_ARAC"/>
    <property type="match status" value="1"/>
</dbReference>
<gene>
    <name evidence="5" type="ORF">J9B83_04535</name>
</gene>
<keyword evidence="3" id="KW-0804">Transcription</keyword>
<name>A0ABS5H9T4_9GAMM</name>
<evidence type="ECO:0000259" key="4">
    <source>
        <dbReference type="PROSITE" id="PS01124"/>
    </source>
</evidence>
<evidence type="ECO:0000256" key="2">
    <source>
        <dbReference type="ARBA" id="ARBA00023125"/>
    </source>
</evidence>
<dbReference type="Pfam" id="PF12833">
    <property type="entry name" value="HTH_18"/>
    <property type="match status" value="1"/>
</dbReference>
<dbReference type="PANTHER" id="PTHR46796:SF6">
    <property type="entry name" value="ARAC SUBFAMILY"/>
    <property type="match status" value="1"/>
</dbReference>
<dbReference type="Proteomes" id="UP000679722">
    <property type="component" value="Unassembled WGS sequence"/>
</dbReference>
<dbReference type="PROSITE" id="PS01124">
    <property type="entry name" value="HTH_ARAC_FAMILY_2"/>
    <property type="match status" value="1"/>
</dbReference>
<keyword evidence="2" id="KW-0238">DNA-binding</keyword>
<dbReference type="EMBL" id="JAGSSV010000003">
    <property type="protein sequence ID" value="MBR7888202.1"/>
    <property type="molecule type" value="Genomic_DNA"/>
</dbReference>
<keyword evidence="6" id="KW-1185">Reference proteome</keyword>
<proteinExistence type="predicted"/>
<dbReference type="RefSeq" id="WP_211535547.1">
    <property type="nucleotide sequence ID" value="NZ_JAGSSV010000003.1"/>
</dbReference>
<dbReference type="PROSITE" id="PS00041">
    <property type="entry name" value="HTH_ARAC_FAMILY_1"/>
    <property type="match status" value="1"/>
</dbReference>
<dbReference type="Gene3D" id="1.10.10.60">
    <property type="entry name" value="Homeodomain-like"/>
    <property type="match status" value="1"/>
</dbReference>
<protein>
    <submittedName>
        <fullName evidence="5">AraC family transcriptional regulator</fullName>
    </submittedName>
</protein>
<evidence type="ECO:0000313" key="5">
    <source>
        <dbReference type="EMBL" id="MBR7888202.1"/>
    </source>
</evidence>
<dbReference type="InterPro" id="IPR009057">
    <property type="entry name" value="Homeodomain-like_sf"/>
</dbReference>